<comment type="function">
    <text evidence="10">FliM is one of three proteins (FliG, FliN, FliM) that forms the rotor-mounted switch complex (C ring), located at the base of the basal body. This complex interacts with the CheY and CheZ chemotaxis proteins, in addition to contacting components of the motor that determine the direction of flagellar rotation.</text>
</comment>
<evidence type="ECO:0000256" key="3">
    <source>
        <dbReference type="ARBA" id="ARBA00011049"/>
    </source>
</evidence>
<dbReference type="Gene3D" id="3.40.1550.10">
    <property type="entry name" value="CheC-like"/>
    <property type="match status" value="1"/>
</dbReference>
<evidence type="ECO:0000256" key="2">
    <source>
        <dbReference type="ARBA" id="ARBA00004202"/>
    </source>
</evidence>
<keyword evidence="13" id="KW-0966">Cell projection</keyword>
<dbReference type="PANTHER" id="PTHR30034">
    <property type="entry name" value="FLAGELLAR MOTOR SWITCH PROTEIN FLIM"/>
    <property type="match status" value="1"/>
</dbReference>
<sequence>MVNSAATDTNERRGRSRGTADHAASLGVANLNPFGDLHTLQHLSARLARSFRGVFEPVLRRNIRTWAEPLVVQRFADYSAERDGLLTAWLPLAMTPGDMRAFVMFDGGFVMETLDLFFGGPGDRPRNLPSEFTPAGEAMIGRLGRMIVAPLSNAWTPLARIEFDCGNPEGSPALLQGFDGDDAMIVTRFGLSGTDTDPIFIDIVYPVAALKPFAPTLTGKVLGRSAPEPKWRSGLTRAAMNVRFPVRSVLAEPTISLAQLMELKVGDVVPVSFGAEVPVMVGRDRLGQGIVGTSNGKAAIRITKLDREGDEDINAHDAYEEDDR</sequence>
<dbReference type="InterPro" id="IPR028976">
    <property type="entry name" value="CheC-like_sf"/>
</dbReference>
<evidence type="ECO:0000313" key="13">
    <source>
        <dbReference type="EMBL" id="MFD1787450.1"/>
    </source>
</evidence>
<feature type="region of interest" description="Disordered" evidence="11">
    <location>
        <begin position="1"/>
        <end position="20"/>
    </location>
</feature>
<feature type="domain" description="Flagellar motor switch protein FliN-like C-terminal" evidence="12">
    <location>
        <begin position="240"/>
        <end position="304"/>
    </location>
</feature>
<evidence type="ECO:0000256" key="9">
    <source>
        <dbReference type="ARBA" id="ARBA00023143"/>
    </source>
</evidence>
<evidence type="ECO:0000259" key="12">
    <source>
        <dbReference type="Pfam" id="PF01052"/>
    </source>
</evidence>
<dbReference type="Proteomes" id="UP001597283">
    <property type="component" value="Unassembled WGS sequence"/>
</dbReference>
<evidence type="ECO:0000256" key="8">
    <source>
        <dbReference type="ARBA" id="ARBA00023136"/>
    </source>
</evidence>
<name>A0ABW4NDP9_9SPHN</name>
<proteinExistence type="inferred from homology"/>
<gene>
    <name evidence="13" type="ORF">ACFSC3_07685</name>
</gene>
<keyword evidence="9" id="KW-0975">Bacterial flagellum</keyword>
<dbReference type="Pfam" id="PF02154">
    <property type="entry name" value="FliM"/>
    <property type="match status" value="1"/>
</dbReference>
<keyword evidence="8" id="KW-0472">Membrane</keyword>
<dbReference type="InterPro" id="IPR001689">
    <property type="entry name" value="Flag_FliM"/>
</dbReference>
<comment type="caution">
    <text evidence="13">The sequence shown here is derived from an EMBL/GenBank/DDBJ whole genome shotgun (WGS) entry which is preliminary data.</text>
</comment>
<evidence type="ECO:0000256" key="1">
    <source>
        <dbReference type="ARBA" id="ARBA00004117"/>
    </source>
</evidence>
<dbReference type="InterPro" id="IPR001543">
    <property type="entry name" value="FliN-like_C"/>
</dbReference>
<keyword evidence="13" id="KW-0969">Cilium</keyword>
<evidence type="ECO:0000256" key="6">
    <source>
        <dbReference type="ARBA" id="ARBA00022500"/>
    </source>
</evidence>
<dbReference type="SUPFAM" id="SSF101801">
    <property type="entry name" value="Surface presentation of antigens (SPOA)"/>
    <property type="match status" value="1"/>
</dbReference>
<dbReference type="EMBL" id="JBHUFC010000003">
    <property type="protein sequence ID" value="MFD1787450.1"/>
    <property type="molecule type" value="Genomic_DNA"/>
</dbReference>
<comment type="similarity">
    <text evidence="3">Belongs to the FliM family.</text>
</comment>
<dbReference type="CDD" id="cd17908">
    <property type="entry name" value="FliM"/>
    <property type="match status" value="1"/>
</dbReference>
<keyword evidence="13" id="KW-0282">Flagellum</keyword>
<evidence type="ECO:0000313" key="14">
    <source>
        <dbReference type="Proteomes" id="UP001597283"/>
    </source>
</evidence>
<evidence type="ECO:0000256" key="10">
    <source>
        <dbReference type="ARBA" id="ARBA00025044"/>
    </source>
</evidence>
<dbReference type="InterPro" id="IPR036429">
    <property type="entry name" value="SpoA-like_sf"/>
</dbReference>
<evidence type="ECO:0000256" key="11">
    <source>
        <dbReference type="SAM" id="MobiDB-lite"/>
    </source>
</evidence>
<keyword evidence="7" id="KW-0283">Flagellar rotation</keyword>
<reference evidence="14" key="1">
    <citation type="journal article" date="2019" name="Int. J. Syst. Evol. Microbiol.">
        <title>The Global Catalogue of Microorganisms (GCM) 10K type strain sequencing project: providing services to taxonomists for standard genome sequencing and annotation.</title>
        <authorList>
            <consortium name="The Broad Institute Genomics Platform"/>
            <consortium name="The Broad Institute Genome Sequencing Center for Infectious Disease"/>
            <person name="Wu L."/>
            <person name="Ma J."/>
        </authorList>
    </citation>
    <scope>NUCLEOTIDE SEQUENCE [LARGE SCALE GENOMIC DNA]</scope>
    <source>
        <strain evidence="14">Q85</strain>
    </source>
</reference>
<keyword evidence="5" id="KW-1003">Cell membrane</keyword>
<evidence type="ECO:0000256" key="7">
    <source>
        <dbReference type="ARBA" id="ARBA00022779"/>
    </source>
</evidence>
<dbReference type="RefSeq" id="WP_380939826.1">
    <property type="nucleotide sequence ID" value="NZ_JBHUFC010000003.1"/>
</dbReference>
<accession>A0ABW4NDP9</accession>
<dbReference type="Pfam" id="PF01052">
    <property type="entry name" value="FliMN_C"/>
    <property type="match status" value="1"/>
</dbReference>
<dbReference type="PANTHER" id="PTHR30034:SF6">
    <property type="entry name" value="YOP PROTEINS TRANSLOCATION PROTEIN Q"/>
    <property type="match status" value="1"/>
</dbReference>
<keyword evidence="6" id="KW-0145">Chemotaxis</keyword>
<protein>
    <recommendedName>
        <fullName evidence="4">Flagellar motor switch protein FliM</fullName>
    </recommendedName>
</protein>
<comment type="subcellular location">
    <subcellularLocation>
        <location evidence="1">Bacterial flagellum basal body</location>
    </subcellularLocation>
    <subcellularLocation>
        <location evidence="2">Cell membrane</location>
        <topology evidence="2">Peripheral membrane protein</topology>
    </subcellularLocation>
</comment>
<evidence type="ECO:0000256" key="5">
    <source>
        <dbReference type="ARBA" id="ARBA00022475"/>
    </source>
</evidence>
<evidence type="ECO:0000256" key="4">
    <source>
        <dbReference type="ARBA" id="ARBA00021898"/>
    </source>
</evidence>
<organism evidence="13 14">
    <name type="scientific">Sphingomonas floccifaciens</name>
    <dbReference type="NCBI Taxonomy" id="1844115"/>
    <lineage>
        <taxon>Bacteria</taxon>
        <taxon>Pseudomonadati</taxon>
        <taxon>Pseudomonadota</taxon>
        <taxon>Alphaproteobacteria</taxon>
        <taxon>Sphingomonadales</taxon>
        <taxon>Sphingomonadaceae</taxon>
        <taxon>Sphingomonas</taxon>
    </lineage>
</organism>
<keyword evidence="14" id="KW-1185">Reference proteome</keyword>
<dbReference type="Gene3D" id="2.30.330.10">
    <property type="entry name" value="SpoA-like"/>
    <property type="match status" value="1"/>
</dbReference>